<evidence type="ECO:0000313" key="3">
    <source>
        <dbReference type="Proteomes" id="UP000630097"/>
    </source>
</evidence>
<evidence type="ECO:0000313" key="2">
    <source>
        <dbReference type="EMBL" id="GIG82689.1"/>
    </source>
</evidence>
<evidence type="ECO:0000256" key="1">
    <source>
        <dbReference type="SAM" id="MobiDB-lite"/>
    </source>
</evidence>
<accession>A0A8J3PX17</accession>
<keyword evidence="3" id="KW-1185">Reference proteome</keyword>
<feature type="region of interest" description="Disordered" evidence="1">
    <location>
        <begin position="1"/>
        <end position="22"/>
    </location>
</feature>
<reference evidence="2 3" key="1">
    <citation type="submission" date="2021-01" db="EMBL/GenBank/DDBJ databases">
        <title>Whole genome shotgun sequence of Planotetraspora kaengkrachanensis NBRC 104272.</title>
        <authorList>
            <person name="Komaki H."/>
            <person name="Tamura T."/>
        </authorList>
    </citation>
    <scope>NUCLEOTIDE SEQUENCE [LARGE SCALE GENOMIC DNA]</scope>
    <source>
        <strain evidence="2 3">NBRC 104272</strain>
    </source>
</reference>
<organism evidence="2 3">
    <name type="scientific">Planotetraspora kaengkrachanensis</name>
    <dbReference type="NCBI Taxonomy" id="575193"/>
    <lineage>
        <taxon>Bacteria</taxon>
        <taxon>Bacillati</taxon>
        <taxon>Actinomycetota</taxon>
        <taxon>Actinomycetes</taxon>
        <taxon>Streptosporangiales</taxon>
        <taxon>Streptosporangiaceae</taxon>
        <taxon>Planotetraspora</taxon>
    </lineage>
</organism>
<gene>
    <name evidence="2" type="ORF">Pka01_58160</name>
</gene>
<dbReference type="AlphaFoldDB" id="A0A8J3PX17"/>
<proteinExistence type="predicted"/>
<sequence>MNDVWGCRVSGRDRPEDCSPGCSPGCRGSPGCGPADQERYAPQPGFEQNRAPGGLEVPQLAQFIGAPG</sequence>
<protein>
    <submittedName>
        <fullName evidence="2">Uncharacterized protein</fullName>
    </submittedName>
</protein>
<comment type="caution">
    <text evidence="2">The sequence shown here is derived from an EMBL/GenBank/DDBJ whole genome shotgun (WGS) entry which is preliminary data.</text>
</comment>
<dbReference type="EMBL" id="BONV01000032">
    <property type="protein sequence ID" value="GIG82689.1"/>
    <property type="molecule type" value="Genomic_DNA"/>
</dbReference>
<name>A0A8J3PX17_9ACTN</name>
<dbReference type="Proteomes" id="UP000630097">
    <property type="component" value="Unassembled WGS sequence"/>
</dbReference>